<proteinExistence type="predicted"/>
<comment type="caution">
    <text evidence="1">The sequence shown here is derived from an EMBL/GenBank/DDBJ whole genome shotgun (WGS) entry which is preliminary data.</text>
</comment>
<keyword evidence="2" id="KW-1185">Reference proteome</keyword>
<dbReference type="Proteomes" id="UP001489719">
    <property type="component" value="Unassembled WGS sequence"/>
</dbReference>
<evidence type="ECO:0000313" key="2">
    <source>
        <dbReference type="Proteomes" id="UP001489719"/>
    </source>
</evidence>
<name>A0ACC3TV55_9ASCO</name>
<accession>A0ACC3TV55</accession>
<evidence type="ECO:0000313" key="1">
    <source>
        <dbReference type="EMBL" id="KAK9324053.1"/>
    </source>
</evidence>
<gene>
    <name evidence="1" type="ORF">V1517DRAFT_318611</name>
</gene>
<organism evidence="1 2">
    <name type="scientific">Lipomyces orientalis</name>
    <dbReference type="NCBI Taxonomy" id="1233043"/>
    <lineage>
        <taxon>Eukaryota</taxon>
        <taxon>Fungi</taxon>
        <taxon>Dikarya</taxon>
        <taxon>Ascomycota</taxon>
        <taxon>Saccharomycotina</taxon>
        <taxon>Lipomycetes</taxon>
        <taxon>Lipomycetales</taxon>
        <taxon>Lipomycetaceae</taxon>
        <taxon>Lipomyces</taxon>
    </lineage>
</organism>
<reference evidence="2" key="1">
    <citation type="journal article" date="2024" name="Front. Bioeng. Biotechnol.">
        <title>Genome-scale model development and genomic sequencing of the oleaginous clade Lipomyces.</title>
        <authorList>
            <person name="Czajka J.J."/>
            <person name="Han Y."/>
            <person name="Kim J."/>
            <person name="Mondo S.J."/>
            <person name="Hofstad B.A."/>
            <person name="Robles A."/>
            <person name="Haridas S."/>
            <person name="Riley R."/>
            <person name="LaButti K."/>
            <person name="Pangilinan J."/>
            <person name="Andreopoulos W."/>
            <person name="Lipzen A."/>
            <person name="Yan J."/>
            <person name="Wang M."/>
            <person name="Ng V."/>
            <person name="Grigoriev I.V."/>
            <person name="Spatafora J.W."/>
            <person name="Magnuson J.K."/>
            <person name="Baker S.E."/>
            <person name="Pomraning K.R."/>
        </authorList>
    </citation>
    <scope>NUCLEOTIDE SEQUENCE [LARGE SCALE GENOMIC DNA]</scope>
    <source>
        <strain evidence="2">CBS 10300</strain>
    </source>
</reference>
<sequence length="449" mass="50676">MPGVLPITFVPPSAGLFAPVVDSHKALNVDSALSAFLDSEKKDVEKTSDAAYHEARAAAMYASQCNQYLTAIVRFTKMEFNYGLRIQELYHRALAALGKKYPEFALADGLTMIDENKENYRGYWLSGLAYERLSKYDLAREIYATGISELNDLMSKTGRSFSGLVSGKMVLKGCIETLDSRALTDISAITQGIQSLSISASPKSADSPVATTLSSPVSSPPSTATPDPLELSNLLDPAAHLPIEILLDVLSYVDMDFRTAVRFQSLSRTWRNAVRSTPKFWKVLDLTRVNWDHMTKDILQGYVDCAMGVERVHFDWVVPNKGEDDFDERWYELVWWMASLQRYAKTNVSGCFLPSNQRCCTFALTPCVPYLSQHRPVEDNMLVIQWGPEEHFSIPENMVSELLGALASRRKTRRPGSLRLFEISKWLLTRERWDGGMENQWERDEFSFA</sequence>
<protein>
    <submittedName>
        <fullName evidence="1">Uncharacterized protein</fullName>
    </submittedName>
</protein>
<dbReference type="EMBL" id="MU970054">
    <property type="protein sequence ID" value="KAK9324053.1"/>
    <property type="molecule type" value="Genomic_DNA"/>
</dbReference>